<protein>
    <submittedName>
        <fullName evidence="1">ATP synthase F1</fullName>
    </submittedName>
</protein>
<evidence type="ECO:0000313" key="2">
    <source>
        <dbReference type="Proteomes" id="UP000003246"/>
    </source>
</evidence>
<dbReference type="AlphaFoldDB" id="E5X2J8"/>
<sequence length="219" mass="25650">MKIGDFMSRTMVKILFFSSLVLFSSCVSIPKQTAEMSVLLEQQLDALKQANNSIIENVYKEKEKNVTDYVDNIWFPQYLEEYFQKPIIQEAWNEAVNTDSLEYRLELIQTLTQICMEEYKTYKESLLSPIYAEKDTILRNFNEQYDLALKMNSIITRNVKSASDLQSEYKSYLNKIVSTEKLDSITQSSLDKIDKQFDNVIEGFDKYEDKINSIINKIK</sequence>
<dbReference type="PROSITE" id="PS51257">
    <property type="entry name" value="PROKAR_LIPOPROTEIN"/>
    <property type="match status" value="1"/>
</dbReference>
<comment type="caution">
    <text evidence="1">The sequence shown here is derived from an EMBL/GenBank/DDBJ whole genome shotgun (WGS) entry which is preliminary data.</text>
</comment>
<evidence type="ECO:0000313" key="1">
    <source>
        <dbReference type="EMBL" id="EFV28814.1"/>
    </source>
</evidence>
<dbReference type="Proteomes" id="UP000003246">
    <property type="component" value="Unassembled WGS sequence"/>
</dbReference>
<reference evidence="1 2" key="1">
    <citation type="submission" date="2010-10" db="EMBL/GenBank/DDBJ databases">
        <title>The Genome Sequence of Bacteroides eggerthii strain 1_2_48FAA.</title>
        <authorList>
            <consortium name="The Broad Institute Genome Sequencing Platform"/>
            <person name="Ward D."/>
            <person name="Earl A."/>
            <person name="Feldgarden M."/>
            <person name="Young S.K."/>
            <person name="Gargeya S."/>
            <person name="Zeng Q."/>
            <person name="Alvarado L."/>
            <person name="Berlin A."/>
            <person name="Bochicchio J."/>
            <person name="Chapman S.B."/>
            <person name="Chen Z."/>
            <person name="Freedman E."/>
            <person name="Gellesch M."/>
            <person name="Goldberg J."/>
            <person name="Griggs A."/>
            <person name="Gujja S."/>
            <person name="Heilman E."/>
            <person name="Heiman D."/>
            <person name="Howarth C."/>
            <person name="Mehta T."/>
            <person name="Neiman D."/>
            <person name="Pearson M."/>
            <person name="Roberts A."/>
            <person name="Saif S."/>
            <person name="Shea T."/>
            <person name="Shenoy N."/>
            <person name="Sisk P."/>
            <person name="Stolte C."/>
            <person name="Sykes S."/>
            <person name="White J."/>
            <person name="Yandava C."/>
            <person name="Allen-Vercoe E."/>
            <person name="Ambrose C."/>
            <person name="Strauss J."/>
            <person name="Daigneault M."/>
            <person name="Haas B."/>
            <person name="Nusbaum C."/>
            <person name="Birren B."/>
        </authorList>
    </citation>
    <scope>NUCLEOTIDE SEQUENCE [LARGE SCALE GENOMIC DNA]</scope>
    <source>
        <strain evidence="1 2">1_2_48FAA</strain>
    </source>
</reference>
<proteinExistence type="predicted"/>
<name>E5X2J8_9BACE</name>
<dbReference type="HOGENOM" id="CLU_1271553_0_0_10"/>
<gene>
    <name evidence="1" type="ORF">HMPREF1016_03155</name>
</gene>
<dbReference type="EMBL" id="ACWG01000039">
    <property type="protein sequence ID" value="EFV28814.1"/>
    <property type="molecule type" value="Genomic_DNA"/>
</dbReference>
<organism evidence="1 2">
    <name type="scientific">Bacteroides eggerthii 1_2_48FAA</name>
    <dbReference type="NCBI Taxonomy" id="665953"/>
    <lineage>
        <taxon>Bacteria</taxon>
        <taxon>Pseudomonadati</taxon>
        <taxon>Bacteroidota</taxon>
        <taxon>Bacteroidia</taxon>
        <taxon>Bacteroidales</taxon>
        <taxon>Bacteroidaceae</taxon>
        <taxon>Bacteroides</taxon>
    </lineage>
</organism>
<accession>E5X2J8</accession>